<evidence type="ECO:0000259" key="6">
    <source>
        <dbReference type="PROSITE" id="PS50888"/>
    </source>
</evidence>
<accession>A0A3Q8TEC4</accession>
<protein>
    <submittedName>
        <fullName evidence="7">Transcription factor bHLH4</fullName>
    </submittedName>
</protein>
<dbReference type="SMART" id="SM00353">
    <property type="entry name" value="HLH"/>
    <property type="match status" value="1"/>
</dbReference>
<feature type="compositionally biased region" description="Basic and acidic residues" evidence="5">
    <location>
        <begin position="209"/>
        <end position="218"/>
    </location>
</feature>
<dbReference type="FunFam" id="4.10.280.10:FF:000002">
    <property type="entry name" value="Basic helix-loop-helix transcription factor"/>
    <property type="match status" value="1"/>
</dbReference>
<dbReference type="PANTHER" id="PTHR12565">
    <property type="entry name" value="STEROL REGULATORY ELEMENT-BINDING PROTEIN"/>
    <property type="match status" value="1"/>
</dbReference>
<dbReference type="EMBL" id="MH210705">
    <property type="protein sequence ID" value="AZL19376.1"/>
    <property type="molecule type" value="mRNA"/>
</dbReference>
<dbReference type="InterPro" id="IPR036638">
    <property type="entry name" value="HLH_DNA-bd_sf"/>
</dbReference>
<evidence type="ECO:0000256" key="5">
    <source>
        <dbReference type="SAM" id="MobiDB-lite"/>
    </source>
</evidence>
<sequence length="419" mass="45140">MGSEDTANEMGFQHRSGDTILNCPSKGMNMNLIPDKAAGIAMSSNPFFCSSWDPLVSLSQSENFGASPVVPHSEFGNSPYSVVMENQGIHSTSHLVHFPSDSGLVEMVPRLPSFGSGSFSEMVGSFGLPEGGGRIASAGCPPNYTPNKEDGTEKALTNGAPSQISEEGAMGSSPCGKRKSRMPESNSPFNPSKNVDGEQQTDISGDGLEYPKEQEEKKQKTKQNASVNLRGKQTGKQAKDNSNSGETSKENYIHVRARRGQATNSHSLAERVRRERISERMRLLQELVPGCNKITGKAVMLDEIINYVQSLQQQVEFLSMKLATVNPELNVDIDRILSKEVPISRGSSAVVPGFVPGISTSHPYPPGIPQSALQGILPFHPIHPNAWGDNELQSFLQMGFDSNPAISNLGPNGDCKKLG</sequence>
<dbReference type="AlphaFoldDB" id="A0A3Q8TEC4"/>
<dbReference type="PANTHER" id="PTHR12565:SF312">
    <property type="entry name" value="TRANSCRIPTION FACTOR BHLH74"/>
    <property type="match status" value="1"/>
</dbReference>
<feature type="compositionally biased region" description="Polar residues" evidence="5">
    <location>
        <begin position="234"/>
        <end position="246"/>
    </location>
</feature>
<organism evidence="7">
    <name type="scientific">Diospyros kaki</name>
    <name type="common">Kaki persimmon</name>
    <name type="synonym">Diospyros chinensis</name>
    <dbReference type="NCBI Taxonomy" id="35925"/>
    <lineage>
        <taxon>Eukaryota</taxon>
        <taxon>Viridiplantae</taxon>
        <taxon>Streptophyta</taxon>
        <taxon>Embryophyta</taxon>
        <taxon>Tracheophyta</taxon>
        <taxon>Spermatophyta</taxon>
        <taxon>Magnoliopsida</taxon>
        <taxon>eudicotyledons</taxon>
        <taxon>Gunneridae</taxon>
        <taxon>Pentapetalae</taxon>
        <taxon>asterids</taxon>
        <taxon>Ericales</taxon>
        <taxon>Ebenaceae</taxon>
        <taxon>Diospyros</taxon>
    </lineage>
</organism>
<dbReference type="InterPro" id="IPR011598">
    <property type="entry name" value="bHLH_dom"/>
</dbReference>
<dbReference type="InterPro" id="IPR024097">
    <property type="entry name" value="bHLH_ZIP_TF"/>
</dbReference>
<reference evidence="7" key="1">
    <citation type="submission" date="2018-04" db="EMBL/GenBank/DDBJ databases">
        <title>Isolation and characterization of transcription inhibitors in persimmon fruit postharvest deastringency.</title>
        <authorList>
            <person name="Zhu Q."/>
            <person name="Deng C."/>
            <person name="Yin X."/>
        </authorList>
    </citation>
    <scope>NUCLEOTIDE SEQUENCE</scope>
</reference>
<keyword evidence="4" id="KW-0539">Nucleus</keyword>
<dbReference type="GO" id="GO:0005634">
    <property type="term" value="C:nucleus"/>
    <property type="evidence" value="ECO:0007669"/>
    <property type="project" value="UniProtKB-SubCell"/>
</dbReference>
<name>A0A3Q8TEC4_DIOKA</name>
<keyword evidence="2" id="KW-0805">Transcription regulation</keyword>
<evidence type="ECO:0000256" key="2">
    <source>
        <dbReference type="ARBA" id="ARBA00023015"/>
    </source>
</evidence>
<dbReference type="Gene3D" id="4.10.280.10">
    <property type="entry name" value="Helix-loop-helix DNA-binding domain"/>
    <property type="match status" value="1"/>
</dbReference>
<feature type="compositionally biased region" description="Polar residues" evidence="5">
    <location>
        <begin position="183"/>
        <end position="203"/>
    </location>
</feature>
<evidence type="ECO:0000256" key="3">
    <source>
        <dbReference type="ARBA" id="ARBA00023163"/>
    </source>
</evidence>
<dbReference type="SUPFAM" id="SSF47459">
    <property type="entry name" value="HLH, helix-loop-helix DNA-binding domain"/>
    <property type="match status" value="1"/>
</dbReference>
<evidence type="ECO:0000313" key="7">
    <source>
        <dbReference type="EMBL" id="AZL19376.1"/>
    </source>
</evidence>
<feature type="region of interest" description="Disordered" evidence="5">
    <location>
        <begin position="137"/>
        <end position="252"/>
    </location>
</feature>
<dbReference type="Pfam" id="PF00010">
    <property type="entry name" value="HLH"/>
    <property type="match status" value="1"/>
</dbReference>
<dbReference type="GO" id="GO:0046983">
    <property type="term" value="F:protein dimerization activity"/>
    <property type="evidence" value="ECO:0007669"/>
    <property type="project" value="InterPro"/>
</dbReference>
<proteinExistence type="evidence at transcript level"/>
<evidence type="ECO:0000256" key="1">
    <source>
        <dbReference type="ARBA" id="ARBA00004123"/>
    </source>
</evidence>
<comment type="subcellular location">
    <subcellularLocation>
        <location evidence="1">Nucleus</location>
    </subcellularLocation>
</comment>
<dbReference type="PROSITE" id="PS50888">
    <property type="entry name" value="BHLH"/>
    <property type="match status" value="1"/>
</dbReference>
<dbReference type="CDD" id="cd18919">
    <property type="entry name" value="bHLH_AtBPE_like"/>
    <property type="match status" value="1"/>
</dbReference>
<feature type="domain" description="BHLH" evidence="6">
    <location>
        <begin position="261"/>
        <end position="311"/>
    </location>
</feature>
<evidence type="ECO:0000256" key="4">
    <source>
        <dbReference type="ARBA" id="ARBA00023242"/>
    </source>
</evidence>
<keyword evidence="3" id="KW-0804">Transcription</keyword>
<dbReference type="GO" id="GO:0003700">
    <property type="term" value="F:DNA-binding transcription factor activity"/>
    <property type="evidence" value="ECO:0007669"/>
    <property type="project" value="TreeGrafter"/>
</dbReference>